<comment type="caution">
    <text evidence="3">The sequence shown here is derived from an EMBL/GenBank/DDBJ whole genome shotgun (WGS) entry which is preliminary data.</text>
</comment>
<dbReference type="Gene3D" id="3.40.50.150">
    <property type="entry name" value="Vaccinia Virus protein VP39"/>
    <property type="match status" value="1"/>
</dbReference>
<dbReference type="InterPro" id="IPR041698">
    <property type="entry name" value="Methyltransf_25"/>
</dbReference>
<reference evidence="3" key="2">
    <citation type="submission" date="2021-04" db="EMBL/GenBank/DDBJ databases">
        <authorList>
            <person name="Gilroy R."/>
        </authorList>
    </citation>
    <scope>NUCLEOTIDE SEQUENCE</scope>
    <source>
        <strain evidence="3">CHK160-9182</strain>
    </source>
</reference>
<evidence type="ECO:0000259" key="2">
    <source>
        <dbReference type="Pfam" id="PF13649"/>
    </source>
</evidence>
<evidence type="ECO:0000313" key="3">
    <source>
        <dbReference type="EMBL" id="HIW05784.1"/>
    </source>
</evidence>
<dbReference type="GO" id="GO:0008168">
    <property type="term" value="F:methyltransferase activity"/>
    <property type="evidence" value="ECO:0007669"/>
    <property type="project" value="UniProtKB-KW"/>
</dbReference>
<evidence type="ECO:0000256" key="1">
    <source>
        <dbReference type="ARBA" id="ARBA00022679"/>
    </source>
</evidence>
<dbReference type="InterPro" id="IPR029063">
    <property type="entry name" value="SAM-dependent_MTases_sf"/>
</dbReference>
<gene>
    <name evidence="3" type="ORF">H9889_00430</name>
</gene>
<dbReference type="Pfam" id="PF13649">
    <property type="entry name" value="Methyltransf_25"/>
    <property type="match status" value="1"/>
</dbReference>
<dbReference type="CDD" id="cd02440">
    <property type="entry name" value="AdoMet_MTases"/>
    <property type="match status" value="1"/>
</dbReference>
<sequence length="202" mass="23127">MDHPSAQYIPILYKRYAKAWQKMRAQSEFVEKSWLDRFIDQLTPAGNVIDLGCGSGYPIAAYLLSYGFNIEGIDSSKPFIKSAKKAFPSASWQLEDMRSFPITTQYEGVIAWDSFFHLTRDEQKKMFARFSQLAKSGAPLMFTSGHENGEAIGDFNGHELYHSSLDPDEYRRLLIEHGFGLLSYKLEDPSCGYRSIWLAKKR</sequence>
<accession>A0A9D1Q443</accession>
<dbReference type="AlphaFoldDB" id="A0A9D1Q443"/>
<dbReference type="PANTHER" id="PTHR43861">
    <property type="entry name" value="TRANS-ACONITATE 2-METHYLTRANSFERASE-RELATED"/>
    <property type="match status" value="1"/>
</dbReference>
<proteinExistence type="predicted"/>
<dbReference type="EMBL" id="DXHP01000010">
    <property type="protein sequence ID" value="HIW05784.1"/>
    <property type="molecule type" value="Genomic_DNA"/>
</dbReference>
<keyword evidence="3" id="KW-0489">Methyltransferase</keyword>
<dbReference type="SUPFAM" id="SSF53335">
    <property type="entry name" value="S-adenosyl-L-methionine-dependent methyltransferases"/>
    <property type="match status" value="1"/>
</dbReference>
<evidence type="ECO:0000313" key="4">
    <source>
        <dbReference type="Proteomes" id="UP000823934"/>
    </source>
</evidence>
<reference evidence="3" key="1">
    <citation type="journal article" date="2021" name="PeerJ">
        <title>Extensive microbial diversity within the chicken gut microbiome revealed by metagenomics and culture.</title>
        <authorList>
            <person name="Gilroy R."/>
            <person name="Ravi A."/>
            <person name="Getino M."/>
            <person name="Pursley I."/>
            <person name="Horton D.L."/>
            <person name="Alikhan N.F."/>
            <person name="Baker D."/>
            <person name="Gharbi K."/>
            <person name="Hall N."/>
            <person name="Watson M."/>
            <person name="Adriaenssens E.M."/>
            <person name="Foster-Nyarko E."/>
            <person name="Jarju S."/>
            <person name="Secka A."/>
            <person name="Antonio M."/>
            <person name="Oren A."/>
            <person name="Chaudhuri R.R."/>
            <person name="La Ragione R."/>
            <person name="Hildebrand F."/>
            <person name="Pallen M.J."/>
        </authorList>
    </citation>
    <scope>NUCLEOTIDE SEQUENCE</scope>
    <source>
        <strain evidence="3">CHK160-9182</strain>
    </source>
</reference>
<keyword evidence="1" id="KW-0808">Transferase</keyword>
<name>A0A9D1Q443_9GAMM</name>
<dbReference type="Proteomes" id="UP000823934">
    <property type="component" value="Unassembled WGS sequence"/>
</dbReference>
<dbReference type="GO" id="GO:0032259">
    <property type="term" value="P:methylation"/>
    <property type="evidence" value="ECO:0007669"/>
    <property type="project" value="UniProtKB-KW"/>
</dbReference>
<feature type="domain" description="Methyltransferase" evidence="2">
    <location>
        <begin position="48"/>
        <end position="137"/>
    </location>
</feature>
<organism evidence="3 4">
    <name type="scientific">Candidatus Ignatzschineria merdigallinarum</name>
    <dbReference type="NCBI Taxonomy" id="2838621"/>
    <lineage>
        <taxon>Bacteria</taxon>
        <taxon>Pseudomonadati</taxon>
        <taxon>Pseudomonadota</taxon>
        <taxon>Gammaproteobacteria</taxon>
        <taxon>Cardiobacteriales</taxon>
        <taxon>Ignatzschineriaceae</taxon>
        <taxon>Ignatzschineria</taxon>
    </lineage>
</organism>
<protein>
    <submittedName>
        <fullName evidence="3">Class I SAM-dependent methyltransferase</fullName>
    </submittedName>
</protein>